<organism evidence="2 3">
    <name type="scientific">Peribacillus psychrosaccharolyticus</name>
    <name type="common">Bacillus psychrosaccharolyticus</name>
    <dbReference type="NCBI Taxonomy" id="1407"/>
    <lineage>
        <taxon>Bacteria</taxon>
        <taxon>Bacillati</taxon>
        <taxon>Bacillota</taxon>
        <taxon>Bacilli</taxon>
        <taxon>Bacillales</taxon>
        <taxon>Bacillaceae</taxon>
        <taxon>Peribacillus</taxon>
    </lineage>
</organism>
<sequence>MNIQSTLITSLFTVSILLSGCGTQSSSDSTDTESHSHHAENGDLQEETASTSVLPAFLEKKDKAIKTIYAEAGQHQRLLENMPCYCGCGESAGHLNNYDCFVFENKKNGQVVWDDHGTRCGVCLQIAADSIAMENEGKTVKDIRLAIDEKYADGYANPTPTPIPEK</sequence>
<feature type="region of interest" description="Disordered" evidence="1">
    <location>
        <begin position="25"/>
        <end position="48"/>
    </location>
</feature>
<dbReference type="KEGG" id="ppsr:I6J18_22225"/>
<feature type="compositionally biased region" description="Basic and acidic residues" evidence="1">
    <location>
        <begin position="32"/>
        <end position="41"/>
    </location>
</feature>
<proteinExistence type="predicted"/>
<protein>
    <submittedName>
        <fullName evidence="2">Uncharacterized protein</fullName>
    </submittedName>
</protein>
<reference evidence="2 3" key="1">
    <citation type="submission" date="2021-01" db="EMBL/GenBank/DDBJ databases">
        <title>FDA dAtabase for Regulatory Grade micrObial Sequences (FDA-ARGOS): Supporting development and validation of Infectious Disease Dx tests.</title>
        <authorList>
            <person name="Nelson B."/>
            <person name="Plummer A."/>
            <person name="Tallon L."/>
            <person name="Sadzewicz L."/>
            <person name="Zhao X."/>
            <person name="Boylan J."/>
            <person name="Ott S."/>
            <person name="Bowen H."/>
            <person name="Vavikolanu K."/>
            <person name="Mehta A."/>
            <person name="Aluvathingal J."/>
            <person name="Nadendla S."/>
            <person name="Myers T."/>
            <person name="Yan Y."/>
            <person name="Sichtig H."/>
        </authorList>
    </citation>
    <scope>NUCLEOTIDE SEQUENCE [LARGE SCALE GENOMIC DNA]</scope>
    <source>
        <strain evidence="2 3">FDAARGOS_1161</strain>
    </source>
</reference>
<dbReference type="RefSeq" id="WP_040375626.1">
    <property type="nucleotide sequence ID" value="NZ_CP068053.1"/>
</dbReference>
<dbReference type="Pfam" id="PF13798">
    <property type="entry name" value="PCYCGC"/>
    <property type="match status" value="1"/>
</dbReference>
<dbReference type="Proteomes" id="UP000595254">
    <property type="component" value="Chromosome"/>
</dbReference>
<dbReference type="InterPro" id="IPR025673">
    <property type="entry name" value="PCYCGC"/>
</dbReference>
<evidence type="ECO:0000313" key="3">
    <source>
        <dbReference type="Proteomes" id="UP000595254"/>
    </source>
</evidence>
<dbReference type="EMBL" id="CP068053">
    <property type="protein sequence ID" value="QQT00256.1"/>
    <property type="molecule type" value="Genomic_DNA"/>
</dbReference>
<dbReference type="AlphaFoldDB" id="A0A974NM43"/>
<name>A0A974NM43_PERPY</name>
<keyword evidence="3" id="KW-1185">Reference proteome</keyword>
<gene>
    <name evidence="2" type="ORF">I6J18_22225</name>
</gene>
<evidence type="ECO:0000313" key="2">
    <source>
        <dbReference type="EMBL" id="QQT00256.1"/>
    </source>
</evidence>
<accession>A0A974NM43</accession>
<evidence type="ECO:0000256" key="1">
    <source>
        <dbReference type="SAM" id="MobiDB-lite"/>
    </source>
</evidence>